<dbReference type="InterPro" id="IPR018356">
    <property type="entry name" value="Tscrpt_reg_HTH_DeoR_CS"/>
</dbReference>
<dbReference type="PANTHER" id="PTHR30363:SF56">
    <property type="entry name" value="TRANSCRIPTIONAL REGULATOR, DEOR FAMILY"/>
    <property type="match status" value="1"/>
</dbReference>
<organism evidence="4 5">
    <name type="scientific">Rossellomorea marisflavi</name>
    <dbReference type="NCBI Taxonomy" id="189381"/>
    <lineage>
        <taxon>Bacteria</taxon>
        <taxon>Bacillati</taxon>
        <taxon>Bacillota</taxon>
        <taxon>Bacilli</taxon>
        <taxon>Bacillales</taxon>
        <taxon>Bacillaceae</taxon>
        <taxon>Rossellomorea</taxon>
    </lineage>
</organism>
<dbReference type="Proteomes" id="UP000076510">
    <property type="component" value="Unassembled WGS sequence"/>
</dbReference>
<protein>
    <submittedName>
        <fullName evidence="4">DeoR family transcriptional regulator</fullName>
    </submittedName>
</protein>
<dbReference type="PROSITE" id="PS51000">
    <property type="entry name" value="HTH_DEOR_2"/>
    <property type="match status" value="1"/>
</dbReference>
<dbReference type="PRINTS" id="PR00037">
    <property type="entry name" value="HTHLACR"/>
</dbReference>
<dbReference type="GO" id="GO:0003700">
    <property type="term" value="F:DNA-binding transcription factor activity"/>
    <property type="evidence" value="ECO:0007669"/>
    <property type="project" value="InterPro"/>
</dbReference>
<dbReference type="InterPro" id="IPR036390">
    <property type="entry name" value="WH_DNA-bd_sf"/>
</dbReference>
<dbReference type="SMART" id="SM01134">
    <property type="entry name" value="DeoRC"/>
    <property type="match status" value="1"/>
</dbReference>
<evidence type="ECO:0000256" key="3">
    <source>
        <dbReference type="ARBA" id="ARBA00023163"/>
    </source>
</evidence>
<dbReference type="SUPFAM" id="SSF100950">
    <property type="entry name" value="NagB/RpiA/CoA transferase-like"/>
    <property type="match status" value="1"/>
</dbReference>
<dbReference type="SMART" id="SM00420">
    <property type="entry name" value="HTH_DEOR"/>
    <property type="match status" value="1"/>
</dbReference>
<dbReference type="AlphaFoldDB" id="A0A0J5S9N4"/>
<evidence type="ECO:0000313" key="5">
    <source>
        <dbReference type="Proteomes" id="UP000076510"/>
    </source>
</evidence>
<evidence type="ECO:0000313" key="4">
    <source>
        <dbReference type="EMBL" id="KZE48024.1"/>
    </source>
</evidence>
<dbReference type="PROSITE" id="PS00894">
    <property type="entry name" value="HTH_DEOR_1"/>
    <property type="match status" value="1"/>
</dbReference>
<dbReference type="InterPro" id="IPR001034">
    <property type="entry name" value="DeoR_HTH"/>
</dbReference>
<comment type="caution">
    <text evidence="4">The sequence shown here is derived from an EMBL/GenBank/DDBJ whole genome shotgun (WGS) entry which is preliminary data.</text>
</comment>
<dbReference type="GO" id="GO:0003677">
    <property type="term" value="F:DNA binding"/>
    <property type="evidence" value="ECO:0007669"/>
    <property type="project" value="UniProtKB-KW"/>
</dbReference>
<evidence type="ECO:0000256" key="2">
    <source>
        <dbReference type="ARBA" id="ARBA00023125"/>
    </source>
</evidence>
<dbReference type="RefSeq" id="WP_048006959.1">
    <property type="nucleotide sequence ID" value="NZ_CAXQIX010000010.1"/>
</dbReference>
<dbReference type="EMBL" id="LQQY01000019">
    <property type="protein sequence ID" value="KZE48024.1"/>
    <property type="molecule type" value="Genomic_DNA"/>
</dbReference>
<evidence type="ECO:0000256" key="1">
    <source>
        <dbReference type="ARBA" id="ARBA00023015"/>
    </source>
</evidence>
<dbReference type="OrthoDB" id="9797223at2"/>
<gene>
    <name evidence="4" type="ORF">AV649_20055</name>
</gene>
<keyword evidence="1" id="KW-0805">Transcription regulation</keyword>
<dbReference type="PANTHER" id="PTHR30363">
    <property type="entry name" value="HTH-TYPE TRANSCRIPTIONAL REGULATOR SRLR-RELATED"/>
    <property type="match status" value="1"/>
</dbReference>
<dbReference type="InterPro" id="IPR036388">
    <property type="entry name" value="WH-like_DNA-bd_sf"/>
</dbReference>
<keyword evidence="3" id="KW-0804">Transcription</keyword>
<proteinExistence type="predicted"/>
<dbReference type="PATRIC" id="fig|189381.10.peg.92"/>
<sequence>MLTDERHRIILDLLKDKETIKIHEIVDMTDASESTIRRDLTQLEQEKFLKRVHGGASRLQGKLKELSVSEKSSKNLHEKRLIGQYAASLIEDGDCIFLDAGTSTLSLIDYLPQMDIVVVTNGLTHVDLLLQKGFKTYLIGGMVKQTTKAMIGSGAVESLKHYRFDKAFMGANGIHAQYGFTTPDPEEAQVKRVAIELSREAMFLTDDSKFGEISFSKIVDIDKAMVITNALDEEQDTAIMKQTTIKVVTT</sequence>
<reference evidence="5" key="1">
    <citation type="submission" date="2016-01" db="EMBL/GenBank/DDBJ databases">
        <title>Whole genome sequencing of Bhargavaea cecembensis T14.</title>
        <authorList>
            <person name="Hong K.W."/>
        </authorList>
    </citation>
    <scope>NUCLEOTIDE SEQUENCE [LARGE SCALE GENOMIC DNA]</scope>
    <source>
        <strain evidence="5">M19</strain>
    </source>
</reference>
<dbReference type="Pfam" id="PF00455">
    <property type="entry name" value="DeoRC"/>
    <property type="match status" value="1"/>
</dbReference>
<dbReference type="Gene3D" id="3.40.50.1360">
    <property type="match status" value="1"/>
</dbReference>
<dbReference type="Gene3D" id="1.10.10.10">
    <property type="entry name" value="Winged helix-like DNA-binding domain superfamily/Winged helix DNA-binding domain"/>
    <property type="match status" value="1"/>
</dbReference>
<dbReference type="InterPro" id="IPR050313">
    <property type="entry name" value="Carb_Metab_HTH_regulators"/>
</dbReference>
<name>A0A0J5S9N4_9BACI</name>
<dbReference type="Pfam" id="PF08220">
    <property type="entry name" value="HTH_DeoR"/>
    <property type="match status" value="1"/>
</dbReference>
<dbReference type="SUPFAM" id="SSF46785">
    <property type="entry name" value="Winged helix' DNA-binding domain"/>
    <property type="match status" value="1"/>
</dbReference>
<dbReference type="InterPro" id="IPR037171">
    <property type="entry name" value="NagB/RpiA_transferase-like"/>
</dbReference>
<keyword evidence="2" id="KW-0238">DNA-binding</keyword>
<dbReference type="InterPro" id="IPR014036">
    <property type="entry name" value="DeoR-like_C"/>
</dbReference>
<accession>A0A0J5S9N4</accession>